<dbReference type="SUPFAM" id="SSF53383">
    <property type="entry name" value="PLP-dependent transferases"/>
    <property type="match status" value="1"/>
</dbReference>
<dbReference type="InterPro" id="IPR022309">
    <property type="entry name" value="Ribosomal_Se8/biogenesis_NSA2"/>
</dbReference>
<keyword evidence="8 13" id="KW-0689">Ribosomal protein</keyword>
<dbReference type="SUPFAM" id="SSF48652">
    <property type="entry name" value="Tetraspanin"/>
    <property type="match status" value="1"/>
</dbReference>
<dbReference type="GO" id="GO:0003735">
    <property type="term" value="F:structural constituent of ribosome"/>
    <property type="evidence" value="ECO:0007669"/>
    <property type="project" value="InterPro"/>
</dbReference>
<accession>A0A085M3F9</accession>
<dbReference type="GO" id="GO:0005739">
    <property type="term" value="C:mitochondrion"/>
    <property type="evidence" value="ECO:0007669"/>
    <property type="project" value="TreeGrafter"/>
</dbReference>
<keyword evidence="9" id="KW-0456">Lyase</keyword>
<dbReference type="GO" id="GO:0016020">
    <property type="term" value="C:membrane"/>
    <property type="evidence" value="ECO:0007669"/>
    <property type="project" value="InterPro"/>
</dbReference>
<dbReference type="NCBIfam" id="TIGR00307">
    <property type="entry name" value="eS8"/>
    <property type="match status" value="1"/>
</dbReference>
<dbReference type="GO" id="GO:0070189">
    <property type="term" value="P:kynurenine metabolic process"/>
    <property type="evidence" value="ECO:0007669"/>
    <property type="project" value="UniProtKB-ARBA"/>
</dbReference>
<dbReference type="Gene3D" id="1.10.1450.10">
    <property type="entry name" value="Tetraspanin"/>
    <property type="match status" value="1"/>
</dbReference>
<dbReference type="InterPro" id="IPR015422">
    <property type="entry name" value="PyrdxlP-dep_Trfase_small"/>
</dbReference>
<evidence type="ECO:0000256" key="7">
    <source>
        <dbReference type="ARBA" id="ARBA00022898"/>
    </source>
</evidence>
<dbReference type="InterPro" id="IPR008952">
    <property type="entry name" value="Tetraspanin_EC2_sf"/>
</dbReference>
<dbReference type="Pfam" id="PF02953">
    <property type="entry name" value="zf-Tim10_DDP"/>
    <property type="match status" value="1"/>
</dbReference>
<dbReference type="EMBL" id="KL363236">
    <property type="protein sequence ID" value="KFD51755.1"/>
    <property type="molecule type" value="Genomic_DNA"/>
</dbReference>
<feature type="transmembrane region" description="Helical" evidence="15">
    <location>
        <begin position="526"/>
        <end position="547"/>
    </location>
</feature>
<comment type="subunit">
    <text evidence="4">Homodimer.</text>
</comment>
<dbReference type="GO" id="GO:1990904">
    <property type="term" value="C:ribonucleoprotein complex"/>
    <property type="evidence" value="ECO:0007669"/>
    <property type="project" value="UniProtKB-KW"/>
</dbReference>
<evidence type="ECO:0000256" key="5">
    <source>
        <dbReference type="ARBA" id="ARBA00022576"/>
    </source>
</evidence>
<dbReference type="GO" id="GO:0006412">
    <property type="term" value="P:translation"/>
    <property type="evidence" value="ECO:0007669"/>
    <property type="project" value="InterPro"/>
</dbReference>
<dbReference type="GO" id="GO:0030170">
    <property type="term" value="F:pyridoxal phosphate binding"/>
    <property type="evidence" value="ECO:0007669"/>
    <property type="project" value="InterPro"/>
</dbReference>
<feature type="region of interest" description="Disordered" evidence="14">
    <location>
        <begin position="604"/>
        <end position="670"/>
    </location>
</feature>
<dbReference type="Gene3D" id="3.40.640.10">
    <property type="entry name" value="Type I PLP-dependent aspartate aminotransferase-like (Major domain)"/>
    <property type="match status" value="1"/>
</dbReference>
<dbReference type="InterPro" id="IPR004217">
    <property type="entry name" value="Tim10-like"/>
</dbReference>
<dbReference type="GO" id="GO:0047804">
    <property type="term" value="F:cysteine-S-conjugate beta-lyase activity"/>
    <property type="evidence" value="ECO:0007669"/>
    <property type="project" value="UniProtKB-EC"/>
</dbReference>
<comment type="pathway">
    <text evidence="11">Amino-acid degradation; L-kynurenine degradation; kynurenate from L-kynurenine: step 1/2.</text>
</comment>
<dbReference type="GO" id="GO:0005840">
    <property type="term" value="C:ribosome"/>
    <property type="evidence" value="ECO:0007669"/>
    <property type="project" value="UniProtKB-KW"/>
</dbReference>
<dbReference type="FunFam" id="3.90.1150.10:FF:000275">
    <property type="entry name" value="kynurenine--oxoglutarate transaminase 1"/>
    <property type="match status" value="1"/>
</dbReference>
<dbReference type="InterPro" id="IPR042563">
    <property type="entry name" value="Ribosomal_protein_eS8_euk"/>
</dbReference>
<feature type="compositionally biased region" description="Gly residues" evidence="14">
    <location>
        <begin position="613"/>
        <end position="633"/>
    </location>
</feature>
<keyword evidence="15" id="KW-0812">Transmembrane</keyword>
<evidence type="ECO:0000256" key="15">
    <source>
        <dbReference type="SAM" id="Phobius"/>
    </source>
</evidence>
<feature type="compositionally biased region" description="Basic residues" evidence="14">
    <location>
        <begin position="634"/>
        <end position="667"/>
    </location>
</feature>
<gene>
    <name evidence="18" type="ORF">M513_07452</name>
</gene>
<evidence type="ECO:0000259" key="17">
    <source>
        <dbReference type="Pfam" id="PF02953"/>
    </source>
</evidence>
<protein>
    <recommendedName>
        <fullName evidence="13">40S ribosomal protein S8</fullName>
    </recommendedName>
</protein>
<feature type="region of interest" description="Disordered" evidence="14">
    <location>
        <begin position="26"/>
        <end position="57"/>
    </location>
</feature>
<comment type="cofactor">
    <cofactor evidence="1">
        <name>pyridoxal 5'-phosphate</name>
        <dbReference type="ChEBI" id="CHEBI:597326"/>
    </cofactor>
</comment>
<dbReference type="SUPFAM" id="SSF144122">
    <property type="entry name" value="Tim10-like"/>
    <property type="match status" value="1"/>
</dbReference>
<evidence type="ECO:0000256" key="10">
    <source>
        <dbReference type="ARBA" id="ARBA00023274"/>
    </source>
</evidence>
<dbReference type="CDD" id="cd00609">
    <property type="entry name" value="AAT_like"/>
    <property type="match status" value="1"/>
</dbReference>
<reference evidence="18 19" key="1">
    <citation type="journal article" date="2014" name="Nat. Genet.">
        <title>Genome and transcriptome of the porcine whipworm Trichuris suis.</title>
        <authorList>
            <person name="Jex A.R."/>
            <person name="Nejsum P."/>
            <person name="Schwarz E.M."/>
            <person name="Hu L."/>
            <person name="Young N.D."/>
            <person name="Hall R.S."/>
            <person name="Korhonen P.K."/>
            <person name="Liao S."/>
            <person name="Thamsborg S."/>
            <person name="Xia J."/>
            <person name="Xu P."/>
            <person name="Wang S."/>
            <person name="Scheerlinck J.P."/>
            <person name="Hofmann A."/>
            <person name="Sternberg P.W."/>
            <person name="Wang J."/>
            <person name="Gasser R.B."/>
        </authorList>
    </citation>
    <scope>NUCLEOTIDE SEQUENCE [LARGE SCALE GENOMIC DNA]</scope>
    <source>
        <strain evidence="18">DCEP-RM93M</strain>
    </source>
</reference>
<dbReference type="Proteomes" id="UP000030764">
    <property type="component" value="Unassembled WGS sequence"/>
</dbReference>
<evidence type="ECO:0000256" key="14">
    <source>
        <dbReference type="SAM" id="MobiDB-lite"/>
    </source>
</evidence>
<dbReference type="Pfam" id="PF01201">
    <property type="entry name" value="Ribosomal_S8e"/>
    <property type="match status" value="1"/>
</dbReference>
<dbReference type="Gene3D" id="1.10.287.810">
    <property type="entry name" value="Mitochondrial import inner membrane translocase subunit tim13 like domains"/>
    <property type="match status" value="1"/>
</dbReference>
<name>A0A085M3F9_9BILA</name>
<evidence type="ECO:0000259" key="16">
    <source>
        <dbReference type="Pfam" id="PF00155"/>
    </source>
</evidence>
<evidence type="ECO:0000256" key="2">
    <source>
        <dbReference type="ARBA" id="ARBA00005257"/>
    </source>
</evidence>
<dbReference type="FunFam" id="3.10.290.70:FF:000004">
    <property type="entry name" value="40S ribosomal protein S8"/>
    <property type="match status" value="1"/>
</dbReference>
<dbReference type="Gene3D" id="3.90.1150.10">
    <property type="entry name" value="Aspartate Aminotransferase, domain 1"/>
    <property type="match status" value="1"/>
</dbReference>
<dbReference type="Gene3D" id="1.10.168.20">
    <property type="entry name" value="Ribosomal protein S8e, subdomain"/>
    <property type="match status" value="1"/>
</dbReference>
<dbReference type="InterPro" id="IPR004839">
    <property type="entry name" value="Aminotransferase_I/II_large"/>
</dbReference>
<dbReference type="PANTHER" id="PTHR43807">
    <property type="entry name" value="FI04487P"/>
    <property type="match status" value="1"/>
</dbReference>
<keyword evidence="10 13" id="KW-0687">Ribonucleoprotein</keyword>
<sequence>MGKCLLPIVNSIASYFELSSGITKDHWHKRRKTGGKRTRSRKKRKYQLGRPPANTRIGPKRVHTIRVRGGNRKFRALRLETGNFSWGSEGCTRKTRIMDVVYNASSNELVRTKTLVKNAVVVVDASPFRQWYESHYALPLGRRKGAKLTEQEEVLLNVKRSERAEKKYAARQLHAKVEPALEDQFTSGRLLAVIASRPGQVGRADGYILEGHELEFYIRKIRARKAKATLFSSFAFRYVARKVHLPFKVVKCNRMVLCVLFLSETARHVISHVITISCFFTVCFAFGYGLMAYDHSKQFKEHIFYFIDLGKKPSFYTRKAFKYNVYMAAALFCWSAYSCYCAFRNTDASQRWSPSKIKAASLFGDFFTAAMLGASIATFLANFFAVDELQSELWLGMITTMSMYGGRDNASTINRIRVDEMQYALECCGLSHWSDWVLPPLKLLNLTKEVAAQSNQPWHNSTCNGMTMCYVPWSCCLRNTSELTCAYANSLGVRITYYLTENPGFHPNGCFIMLIRHFTTFLKRSSTFWAGVTCCVLIVFISWRMFFTSVQSWYTLMLDTIKDKRHPGIAPGWFFPCYGYPSQVYLGEDNEDVNTEAWGVGLPDDEEEDFGEGGEGGGAGDDGAGGEGGGGKGGKQKKQKGKKARKRRRKGKRKGGLKRKAGRRGKMRGFGGGRKGGFGPNCLLMLRNYYCRYEVPNPSIHSFIIYILYMSDVLPSDRLKGNEENVWVEFVGLVMKHKALNLGQGFTDFCPPSTFTNELSKVALSSDYRLNQYTRGFGYVPLVEVLARFYSSLLGHRVDPMNEVLITPGAYQALFYSAFAFINNGDEVRASDSKQSGADLLKAIIIEPYFDCYEPQVRMAGGKPVFVPLRLKTKEGDRMSSSDYVLDVQELESVVTEKTKLLYLNNPMNPTGKVYTRRELEAIADIVKRHNLVVISDEVYEWLIYENSEMIRFGWALLVFNFNCSSYFAASLPDMWDRTITIGSVGKTFSLTGWKTGWAICPSHLMIPLRGIHQNCVYTCNTAIQAAVASCFENQLKLYPTLDCYFLEMPRILQPKRDLLAEILLEGAFEPVVPEGGYFMVADYTKLKHHVGQMTLDEPADYQFVRWLCSEKASHHKLGLIPMSAFYSKEHKYLGEDFVRFCFFKYMSIPQVSSDGDGLETDVKTFREFLQQYNRVSEGCFLDCVHDFTTRTVSKREEQCALNCMEKYLKMTQRISQRFQEFQLLQAEASGTSPIFQNK</sequence>
<comment type="catalytic activity">
    <reaction evidence="12">
        <text>an S-substituted L-cysteine + H2O = a thiol + pyruvate + NH4(+)</text>
        <dbReference type="Rhea" id="RHEA:18121"/>
        <dbReference type="ChEBI" id="CHEBI:15361"/>
        <dbReference type="ChEBI" id="CHEBI:15377"/>
        <dbReference type="ChEBI" id="CHEBI:28938"/>
        <dbReference type="ChEBI" id="CHEBI:29256"/>
        <dbReference type="ChEBI" id="CHEBI:58717"/>
        <dbReference type="EC" id="4.4.1.13"/>
    </reaction>
    <physiologicalReaction direction="left-to-right" evidence="12">
        <dbReference type="Rhea" id="RHEA:18122"/>
    </physiologicalReaction>
</comment>
<evidence type="ECO:0000256" key="12">
    <source>
        <dbReference type="ARBA" id="ARBA00049325"/>
    </source>
</evidence>
<evidence type="ECO:0000256" key="6">
    <source>
        <dbReference type="ARBA" id="ARBA00022679"/>
    </source>
</evidence>
<comment type="similarity">
    <text evidence="3">Belongs to the class-I pyridoxal-phosphate-dependent aminotransferase family.</text>
</comment>
<dbReference type="AlphaFoldDB" id="A0A085M3F9"/>
<feature type="domain" description="Aminotransferase class I/classII large" evidence="16">
    <location>
        <begin position="740"/>
        <end position="1095"/>
    </location>
</feature>
<feature type="compositionally biased region" description="Basic residues" evidence="14">
    <location>
        <begin position="26"/>
        <end position="47"/>
    </location>
</feature>
<keyword evidence="5" id="KW-0032">Aminotransferase</keyword>
<keyword evidence="19" id="KW-1185">Reference proteome</keyword>
<dbReference type="InterPro" id="IPR015424">
    <property type="entry name" value="PyrdxlP-dep_Trfase"/>
</dbReference>
<keyword evidence="7" id="KW-0663">Pyridoxal phosphate</keyword>
<evidence type="ECO:0000256" key="8">
    <source>
        <dbReference type="ARBA" id="ARBA00022980"/>
    </source>
</evidence>
<evidence type="ECO:0000313" key="18">
    <source>
        <dbReference type="EMBL" id="KFD51755.1"/>
    </source>
</evidence>
<feature type="domain" description="Tim10-like" evidence="17">
    <location>
        <begin position="1165"/>
        <end position="1221"/>
    </location>
</feature>
<proteinExistence type="inferred from homology"/>
<dbReference type="Gene3D" id="3.10.290.70">
    <property type="match status" value="1"/>
</dbReference>
<dbReference type="FunFam" id="1.10.168.20:FF:000001">
    <property type="entry name" value="40S ribosomal protein S8"/>
    <property type="match status" value="1"/>
</dbReference>
<comment type="similarity">
    <text evidence="2 13">Belongs to the eukaryotic ribosomal protein eS8 family.</text>
</comment>
<dbReference type="InterPro" id="IPR051326">
    <property type="entry name" value="Kynurenine-oxoglutarate_AT"/>
</dbReference>
<evidence type="ECO:0000256" key="9">
    <source>
        <dbReference type="ARBA" id="ARBA00023239"/>
    </source>
</evidence>
<keyword evidence="15" id="KW-0472">Membrane</keyword>
<dbReference type="PANTHER" id="PTHR43807:SF20">
    <property type="entry name" value="FI04487P"/>
    <property type="match status" value="1"/>
</dbReference>
<dbReference type="FunFam" id="3.40.640.10:FF:000024">
    <property type="entry name" value="Kynurenine--oxoglutarate transaminase 3"/>
    <property type="match status" value="1"/>
</dbReference>
<evidence type="ECO:0000256" key="13">
    <source>
        <dbReference type="RuleBase" id="RU000669"/>
    </source>
</evidence>
<evidence type="ECO:0000256" key="11">
    <source>
        <dbReference type="ARBA" id="ARBA00024016"/>
    </source>
</evidence>
<keyword evidence="6" id="KW-0808">Transferase</keyword>
<dbReference type="GO" id="GO:0016212">
    <property type="term" value="F:kynurenine-oxoglutarate transaminase activity"/>
    <property type="evidence" value="ECO:0007669"/>
    <property type="project" value="TreeGrafter"/>
</dbReference>
<evidence type="ECO:0000256" key="4">
    <source>
        <dbReference type="ARBA" id="ARBA00011738"/>
    </source>
</evidence>
<feature type="transmembrane region" description="Helical" evidence="15">
    <location>
        <begin position="325"/>
        <end position="346"/>
    </location>
</feature>
<dbReference type="InterPro" id="IPR015421">
    <property type="entry name" value="PyrdxlP-dep_Trfase_major"/>
</dbReference>
<feature type="transmembrane region" description="Helical" evidence="15">
    <location>
        <begin position="366"/>
        <end position="386"/>
    </location>
</feature>
<organism evidence="18 19">
    <name type="scientific">Trichuris suis</name>
    <name type="common">pig whipworm</name>
    <dbReference type="NCBI Taxonomy" id="68888"/>
    <lineage>
        <taxon>Eukaryota</taxon>
        <taxon>Metazoa</taxon>
        <taxon>Ecdysozoa</taxon>
        <taxon>Nematoda</taxon>
        <taxon>Enoplea</taxon>
        <taxon>Dorylaimia</taxon>
        <taxon>Trichinellida</taxon>
        <taxon>Trichuridae</taxon>
        <taxon>Trichuris</taxon>
    </lineage>
</organism>
<dbReference type="InterPro" id="IPR001047">
    <property type="entry name" value="Ribosomal_eS8"/>
</dbReference>
<keyword evidence="15" id="KW-1133">Transmembrane helix</keyword>
<dbReference type="InterPro" id="IPR035427">
    <property type="entry name" value="Tim10-like_dom_sf"/>
</dbReference>
<dbReference type="CDD" id="cd11380">
    <property type="entry name" value="Ribosomal_S8e_like"/>
    <property type="match status" value="1"/>
</dbReference>
<evidence type="ECO:0000313" key="19">
    <source>
        <dbReference type="Proteomes" id="UP000030764"/>
    </source>
</evidence>
<dbReference type="Pfam" id="PF00155">
    <property type="entry name" value="Aminotran_1_2"/>
    <property type="match status" value="1"/>
</dbReference>
<evidence type="ECO:0000256" key="1">
    <source>
        <dbReference type="ARBA" id="ARBA00001933"/>
    </source>
</evidence>
<evidence type="ECO:0000256" key="3">
    <source>
        <dbReference type="ARBA" id="ARBA00007441"/>
    </source>
</evidence>
<feature type="transmembrane region" description="Helical" evidence="15">
    <location>
        <begin position="269"/>
        <end position="290"/>
    </location>
</feature>